<dbReference type="SMART" id="SM00239">
    <property type="entry name" value="C2"/>
    <property type="match status" value="2"/>
</dbReference>
<comment type="subcellular location">
    <subcellularLocation>
        <location evidence="1">Membrane</location>
        <topology evidence="1">Single-pass membrane protein</topology>
    </subcellularLocation>
</comment>
<dbReference type="AlphaFoldDB" id="A0A7N0UD40"/>
<dbReference type="CDD" id="cd00030">
    <property type="entry name" value="C2"/>
    <property type="match status" value="2"/>
</dbReference>
<dbReference type="GO" id="GO:0016020">
    <property type="term" value="C:membrane"/>
    <property type="evidence" value="ECO:0007669"/>
    <property type="project" value="UniProtKB-SubCell"/>
</dbReference>
<evidence type="ECO:0000259" key="7">
    <source>
        <dbReference type="PROSITE" id="PS51778"/>
    </source>
</evidence>
<feature type="compositionally biased region" description="Polar residues" evidence="5">
    <location>
        <begin position="135"/>
        <end position="144"/>
    </location>
</feature>
<dbReference type="CDD" id="cd13219">
    <property type="entry name" value="PH-GRAM_C2-GRAM"/>
    <property type="match status" value="1"/>
</dbReference>
<feature type="domain" description="VASt" evidence="7">
    <location>
        <begin position="860"/>
        <end position="1023"/>
    </location>
</feature>
<dbReference type="Gene3D" id="2.60.40.150">
    <property type="entry name" value="C2 domain"/>
    <property type="match status" value="2"/>
</dbReference>
<accession>A0A7N0UD40</accession>
<dbReference type="InterPro" id="IPR000008">
    <property type="entry name" value="C2_dom"/>
</dbReference>
<protein>
    <recommendedName>
        <fullName evidence="10">C2 and GRAM domain-containing protein</fullName>
    </recommendedName>
</protein>
<dbReference type="InterPro" id="IPR004182">
    <property type="entry name" value="GRAM"/>
</dbReference>
<dbReference type="SMART" id="SM00568">
    <property type="entry name" value="GRAM"/>
    <property type="match status" value="1"/>
</dbReference>
<keyword evidence="9" id="KW-1185">Reference proteome</keyword>
<proteinExistence type="predicted"/>
<evidence type="ECO:0008006" key="10">
    <source>
        <dbReference type="Google" id="ProtNLM"/>
    </source>
</evidence>
<dbReference type="InterPro" id="IPR035892">
    <property type="entry name" value="C2_domain_sf"/>
</dbReference>
<dbReference type="Gene3D" id="2.30.29.30">
    <property type="entry name" value="Pleckstrin-homology domain (PH domain)/Phosphotyrosine-binding domain (PTB)"/>
    <property type="match status" value="1"/>
</dbReference>
<evidence type="ECO:0000256" key="3">
    <source>
        <dbReference type="ARBA" id="ARBA00022989"/>
    </source>
</evidence>
<dbReference type="Pfam" id="PF02893">
    <property type="entry name" value="GRAM"/>
    <property type="match status" value="1"/>
</dbReference>
<keyword evidence="3" id="KW-1133">Transmembrane helix</keyword>
<evidence type="ECO:0000259" key="6">
    <source>
        <dbReference type="PROSITE" id="PS50004"/>
    </source>
</evidence>
<dbReference type="Gramene" id="Kaladp0060s0441.1.v1.1">
    <property type="protein sequence ID" value="Kaladp0060s0441.1.v1.1"/>
    <property type="gene ID" value="Kaladp0060s0441.v1.1"/>
</dbReference>
<keyword evidence="4" id="KW-0472">Membrane</keyword>
<dbReference type="Proteomes" id="UP000594263">
    <property type="component" value="Unplaced"/>
</dbReference>
<evidence type="ECO:0000256" key="5">
    <source>
        <dbReference type="SAM" id="MobiDB-lite"/>
    </source>
</evidence>
<dbReference type="InterPro" id="IPR011993">
    <property type="entry name" value="PH-like_dom_sf"/>
</dbReference>
<reference evidence="8" key="1">
    <citation type="submission" date="2021-01" db="UniProtKB">
        <authorList>
            <consortium name="EnsemblPlants"/>
        </authorList>
    </citation>
    <scope>IDENTIFICATION</scope>
</reference>
<keyword evidence="2" id="KW-0812">Transmembrane</keyword>
<sequence>MKLVVRVIEARNLPALDLNGFSDPYVRLQIGRQRSRTKVVKKSLNPSWGEEFSFRVEDLSEELLISVLDEDRYFNDDFIGLLKFPVSDVFDNELKSLGTAWYSLKPKDKTFKNKECGEILLSIYFASNNYFTKTEPSGNGSSLARRSFERSDDSPLGSPRSYSQSPSPMRFEGSISAREEKASVHKGLTGRFAKMFNKTGDTTPSSTSLRGTDLPEILEEDTVPGTPVTNSEDQFLSSFVEMIGVLESKDQGTDMPSNLPGGVLLDQLYMISPQDLNILLHSPESDFYMSLADLQGTTEVEIGRWKFENEGSTMKRVLTYVKAATKLIKAVKGTEEQTYLKADGKNFAVLASVSTPDVMYGNTFKVELLFCITPGPEIPSGEQSSRLLISWRMNFVQSTMMKSMIEGGARQGLKDSYAEYASLLSQKVKPLDSKDLGSNKEQLLTTMQAEPQSDWKLAVQYFANFTVLSAVVVGLYVAVHIFLALPSTLQGIEFVGLDLPDSVGELIVSGILVLQGKQVLEFIARFMQARVQKGTDHGVKAQGKGWLLTVALMEGSSLAAVDSSGFSDPYVVFTCNGKTRTSSIKFQKCDPLWNEIFEFDAMDEPPSVLDVDVFDFDGPFDEATSLGHAEVNFVKTNISDLADVWVPLRGNLAQAHQSKLHLRIFLNDSRGSDVVRNYLTKMEKEVGQKINVRSPQTNSAFQKMFCLPPEEFLINDFTCHLKRKMPFQGRLFLSARIIGFYGNLFGQKTKFFFLWEDIEDIQVLPPTLASMGSPIIVMTLRVGRGMDAKHGAKTQDEEGRLKFHFQTFVSFNVAHKTIMALWKAKSLSPEQKVLIVDEQSETKTLQSEESGSLLVDEDVSMSEVYSCAVPIPAEGLIRMFDGGELEDAVMTKSGYVEYSHTPWEMVKADTFQRQIYFKFPKNLSRYRGEVTSTQQKYPIPDKNGWVIEEVMTLHGVPLGDHFTLHLKYQIEDLPPRSQGQNVHVFFGISWLKSTRHQKRITKNIVVNLQERLKVQFITLEKEYAAGK</sequence>
<dbReference type="InterPro" id="IPR044511">
    <property type="entry name" value="At1g03370/At5g50170-like"/>
</dbReference>
<dbReference type="PROSITE" id="PS50004">
    <property type="entry name" value="C2"/>
    <property type="match status" value="2"/>
</dbReference>
<feature type="domain" description="VASt" evidence="7">
    <location>
        <begin position="260"/>
        <end position="432"/>
    </location>
</feature>
<name>A0A7N0UD40_KALFE</name>
<evidence type="ECO:0000256" key="2">
    <source>
        <dbReference type="ARBA" id="ARBA00022692"/>
    </source>
</evidence>
<feature type="region of interest" description="Disordered" evidence="5">
    <location>
        <begin position="135"/>
        <end position="180"/>
    </location>
</feature>
<dbReference type="InterPro" id="IPR031968">
    <property type="entry name" value="VASt"/>
</dbReference>
<dbReference type="EnsemblPlants" id="Kaladp0060s0441.1.v1.1">
    <property type="protein sequence ID" value="Kaladp0060s0441.1.v1.1"/>
    <property type="gene ID" value="Kaladp0060s0441.v1.1"/>
</dbReference>
<evidence type="ECO:0000313" key="9">
    <source>
        <dbReference type="Proteomes" id="UP000594263"/>
    </source>
</evidence>
<dbReference type="PRINTS" id="PR00360">
    <property type="entry name" value="C2DOMAIN"/>
</dbReference>
<dbReference type="PROSITE" id="PS51778">
    <property type="entry name" value="VAST"/>
    <property type="match status" value="2"/>
</dbReference>
<dbReference type="PANTHER" id="PTHR46296">
    <property type="entry name" value="BNAA05G37250D PROTEIN"/>
    <property type="match status" value="1"/>
</dbReference>
<feature type="domain" description="C2" evidence="6">
    <location>
        <begin position="525"/>
        <end position="646"/>
    </location>
</feature>
<dbReference type="OMA" id="FIYVFSH"/>
<organism evidence="8 9">
    <name type="scientific">Kalanchoe fedtschenkoi</name>
    <name type="common">Lavender scallops</name>
    <name type="synonym">South American air plant</name>
    <dbReference type="NCBI Taxonomy" id="63787"/>
    <lineage>
        <taxon>Eukaryota</taxon>
        <taxon>Viridiplantae</taxon>
        <taxon>Streptophyta</taxon>
        <taxon>Embryophyta</taxon>
        <taxon>Tracheophyta</taxon>
        <taxon>Spermatophyta</taxon>
        <taxon>Magnoliopsida</taxon>
        <taxon>eudicotyledons</taxon>
        <taxon>Gunneridae</taxon>
        <taxon>Pentapetalae</taxon>
        <taxon>Saxifragales</taxon>
        <taxon>Crassulaceae</taxon>
        <taxon>Kalanchoe</taxon>
    </lineage>
</organism>
<dbReference type="PANTHER" id="PTHR46296:SF8">
    <property type="entry name" value="OS06G0297800 PROTEIN"/>
    <property type="match status" value="1"/>
</dbReference>
<dbReference type="SUPFAM" id="SSF49562">
    <property type="entry name" value="C2 domain (Calcium/lipid-binding domain, CaLB)"/>
    <property type="match status" value="2"/>
</dbReference>
<dbReference type="Pfam" id="PF16016">
    <property type="entry name" value="VASt"/>
    <property type="match status" value="2"/>
</dbReference>
<evidence type="ECO:0000256" key="1">
    <source>
        <dbReference type="ARBA" id="ARBA00004167"/>
    </source>
</evidence>
<evidence type="ECO:0000313" key="8">
    <source>
        <dbReference type="EnsemblPlants" id="Kaladp0060s0441.1.v1.1"/>
    </source>
</evidence>
<evidence type="ECO:0000256" key="4">
    <source>
        <dbReference type="ARBA" id="ARBA00023136"/>
    </source>
</evidence>
<dbReference type="Pfam" id="PF00168">
    <property type="entry name" value="C2"/>
    <property type="match status" value="2"/>
</dbReference>
<feature type="domain" description="C2" evidence="6">
    <location>
        <begin position="1"/>
        <end position="102"/>
    </location>
</feature>